<dbReference type="RefSeq" id="WP_109836824.1">
    <property type="nucleotide sequence ID" value="NZ_QGKM01000013.1"/>
</dbReference>
<evidence type="ECO:0000313" key="3">
    <source>
        <dbReference type="Proteomes" id="UP000245539"/>
    </source>
</evidence>
<sequence>MAVKIGRFLFILGLILTLIGLVAGFGLMFQDIDEWAKLFLMLVPVGFVIGFAGFTATLMSTPDKREKFNDSL</sequence>
<evidence type="ECO:0000313" key="2">
    <source>
        <dbReference type="EMBL" id="PWQ99063.1"/>
    </source>
</evidence>
<organism evidence="2 3">
    <name type="scientific">Leucothrix pacifica</name>
    <dbReference type="NCBI Taxonomy" id="1247513"/>
    <lineage>
        <taxon>Bacteria</taxon>
        <taxon>Pseudomonadati</taxon>
        <taxon>Pseudomonadota</taxon>
        <taxon>Gammaproteobacteria</taxon>
        <taxon>Thiotrichales</taxon>
        <taxon>Thiotrichaceae</taxon>
        <taxon>Leucothrix</taxon>
    </lineage>
</organism>
<evidence type="ECO:0000256" key="1">
    <source>
        <dbReference type="SAM" id="Phobius"/>
    </source>
</evidence>
<keyword evidence="1" id="KW-0472">Membrane</keyword>
<feature type="transmembrane region" description="Helical" evidence="1">
    <location>
        <begin position="35"/>
        <end position="59"/>
    </location>
</feature>
<protein>
    <submittedName>
        <fullName evidence="2">Uncharacterized protein</fullName>
    </submittedName>
</protein>
<keyword evidence="3" id="KW-1185">Reference proteome</keyword>
<keyword evidence="1" id="KW-1133">Transmembrane helix</keyword>
<dbReference type="EMBL" id="QGKM01000013">
    <property type="protein sequence ID" value="PWQ99063.1"/>
    <property type="molecule type" value="Genomic_DNA"/>
</dbReference>
<name>A0A317CNK7_9GAMM</name>
<dbReference type="Proteomes" id="UP000245539">
    <property type="component" value="Unassembled WGS sequence"/>
</dbReference>
<reference evidence="2 3" key="1">
    <citation type="submission" date="2018-05" db="EMBL/GenBank/DDBJ databases">
        <title>Leucothrix arctica sp. nov., isolated from Arctic seawater.</title>
        <authorList>
            <person name="Choi A."/>
            <person name="Baek K."/>
        </authorList>
    </citation>
    <scope>NUCLEOTIDE SEQUENCE [LARGE SCALE GENOMIC DNA]</scope>
    <source>
        <strain evidence="2 3">JCM 18388</strain>
    </source>
</reference>
<keyword evidence="1" id="KW-0812">Transmembrane</keyword>
<proteinExistence type="predicted"/>
<gene>
    <name evidence="2" type="ORF">DKW60_06370</name>
</gene>
<dbReference type="AlphaFoldDB" id="A0A317CNK7"/>
<comment type="caution">
    <text evidence="2">The sequence shown here is derived from an EMBL/GenBank/DDBJ whole genome shotgun (WGS) entry which is preliminary data.</text>
</comment>
<dbReference type="OrthoDB" id="5625942at2"/>
<accession>A0A317CNK7</accession>
<feature type="transmembrane region" description="Helical" evidence="1">
    <location>
        <begin position="7"/>
        <end position="29"/>
    </location>
</feature>